<dbReference type="Proteomes" id="UP001151760">
    <property type="component" value="Unassembled WGS sequence"/>
</dbReference>
<name>A0ABQ5IAI6_9ASTR</name>
<reference evidence="2" key="2">
    <citation type="submission" date="2022-01" db="EMBL/GenBank/DDBJ databases">
        <authorList>
            <person name="Yamashiro T."/>
            <person name="Shiraishi A."/>
            <person name="Satake H."/>
            <person name="Nakayama K."/>
        </authorList>
    </citation>
    <scope>NUCLEOTIDE SEQUENCE</scope>
</reference>
<sequence length="159" mass="18568">METSDLVDTPMVEKSKPDVDPQGKEVDPTRYHGMIGSLMYLNACRPNLIFDVFMCARYQAKPIEKNLHVMLTMLVAKILEEVHLEVCSYWVKNKYHFIKEQVENGVVELYFVRTKYQLANIFIKALGRESLDFLINKLGMRSMSPETMKRLAKEEEEEE</sequence>
<evidence type="ECO:0000313" key="2">
    <source>
        <dbReference type="EMBL" id="GJT96322.1"/>
    </source>
</evidence>
<feature type="compositionally biased region" description="Basic and acidic residues" evidence="1">
    <location>
        <begin position="11"/>
        <end position="25"/>
    </location>
</feature>
<keyword evidence="3" id="KW-1185">Reference proteome</keyword>
<comment type="caution">
    <text evidence="2">The sequence shown here is derived from an EMBL/GenBank/DDBJ whole genome shotgun (WGS) entry which is preliminary data.</text>
</comment>
<gene>
    <name evidence="2" type="ORF">Tco_1091840</name>
</gene>
<reference evidence="2" key="1">
    <citation type="journal article" date="2022" name="Int. J. Mol. Sci.">
        <title>Draft Genome of Tanacetum Coccineum: Genomic Comparison of Closely Related Tanacetum-Family Plants.</title>
        <authorList>
            <person name="Yamashiro T."/>
            <person name="Shiraishi A."/>
            <person name="Nakayama K."/>
            <person name="Satake H."/>
        </authorList>
    </citation>
    <scope>NUCLEOTIDE SEQUENCE</scope>
</reference>
<proteinExistence type="predicted"/>
<protein>
    <recommendedName>
        <fullName evidence="4">Reverse transcriptase Ty1/copia-type domain-containing protein</fullName>
    </recommendedName>
</protein>
<evidence type="ECO:0008006" key="4">
    <source>
        <dbReference type="Google" id="ProtNLM"/>
    </source>
</evidence>
<feature type="region of interest" description="Disordered" evidence="1">
    <location>
        <begin position="1"/>
        <end position="25"/>
    </location>
</feature>
<dbReference type="EMBL" id="BQNB010020470">
    <property type="protein sequence ID" value="GJT96322.1"/>
    <property type="molecule type" value="Genomic_DNA"/>
</dbReference>
<evidence type="ECO:0000256" key="1">
    <source>
        <dbReference type="SAM" id="MobiDB-lite"/>
    </source>
</evidence>
<evidence type="ECO:0000313" key="3">
    <source>
        <dbReference type="Proteomes" id="UP001151760"/>
    </source>
</evidence>
<accession>A0ABQ5IAI6</accession>
<organism evidence="2 3">
    <name type="scientific">Tanacetum coccineum</name>
    <dbReference type="NCBI Taxonomy" id="301880"/>
    <lineage>
        <taxon>Eukaryota</taxon>
        <taxon>Viridiplantae</taxon>
        <taxon>Streptophyta</taxon>
        <taxon>Embryophyta</taxon>
        <taxon>Tracheophyta</taxon>
        <taxon>Spermatophyta</taxon>
        <taxon>Magnoliopsida</taxon>
        <taxon>eudicotyledons</taxon>
        <taxon>Gunneridae</taxon>
        <taxon>Pentapetalae</taxon>
        <taxon>asterids</taxon>
        <taxon>campanulids</taxon>
        <taxon>Asterales</taxon>
        <taxon>Asteraceae</taxon>
        <taxon>Asteroideae</taxon>
        <taxon>Anthemideae</taxon>
        <taxon>Anthemidinae</taxon>
        <taxon>Tanacetum</taxon>
    </lineage>
</organism>